<evidence type="ECO:0000259" key="7">
    <source>
        <dbReference type="PROSITE" id="PS51873"/>
    </source>
</evidence>
<dbReference type="AlphaFoldDB" id="A0AAV7LNE7"/>
<dbReference type="Pfam" id="PF01485">
    <property type="entry name" value="IBR"/>
    <property type="match status" value="1"/>
</dbReference>
<dbReference type="Proteomes" id="UP001066276">
    <property type="component" value="Chromosome 11"/>
</dbReference>
<evidence type="ECO:0000313" key="9">
    <source>
        <dbReference type="Proteomes" id="UP001066276"/>
    </source>
</evidence>
<evidence type="ECO:0000256" key="1">
    <source>
        <dbReference type="ARBA" id="ARBA00022679"/>
    </source>
</evidence>
<keyword evidence="5" id="KW-0833">Ubl conjugation pathway</keyword>
<dbReference type="EMBL" id="JANPWB010000015">
    <property type="protein sequence ID" value="KAJ1090403.1"/>
    <property type="molecule type" value="Genomic_DNA"/>
</dbReference>
<evidence type="ECO:0000256" key="6">
    <source>
        <dbReference type="ARBA" id="ARBA00022833"/>
    </source>
</evidence>
<keyword evidence="1" id="KW-0808">Transferase</keyword>
<dbReference type="Gene3D" id="1.20.120.1750">
    <property type="match status" value="1"/>
</dbReference>
<comment type="caution">
    <text evidence="8">The sequence shown here is derived from an EMBL/GenBank/DDBJ whole genome shotgun (WGS) entry which is preliminary data.</text>
</comment>
<evidence type="ECO:0000256" key="5">
    <source>
        <dbReference type="ARBA" id="ARBA00022786"/>
    </source>
</evidence>
<dbReference type="InterPro" id="IPR002867">
    <property type="entry name" value="IBR_dom"/>
</dbReference>
<sequence>MTGKSYDPADTTLKFVRRKDDITGDDDDVLRVEMSCGHAVDPSSLTGWCRSLVDQGKIKFHCPADVDGKKCGKEWPYVEIRGHALLTDEEQTIFEKKIAPIAAKQYCEYKECPGCKTYVERKDLENLRVFCVLCQAKKKQTCEFCWQCLKPWKGSGTSSVRCENEGCKDPRLQIIEDCGLKDLPGSEVKNCPSIRACPTCGLIIEHKDKCKYMMCKQCQVEFCFACLDNAANCKASKQGAWFKTCSKPLAPKQTSIPIWSRKAAA</sequence>
<keyword evidence="4" id="KW-0863">Zinc-finger</keyword>
<dbReference type="GO" id="GO:0016740">
    <property type="term" value="F:transferase activity"/>
    <property type="evidence" value="ECO:0007669"/>
    <property type="project" value="UniProtKB-KW"/>
</dbReference>
<keyword evidence="2" id="KW-0479">Metal-binding</keyword>
<reference evidence="8" key="1">
    <citation type="journal article" date="2022" name="bioRxiv">
        <title>Sequencing and chromosome-scale assembly of the giantPleurodeles waltlgenome.</title>
        <authorList>
            <person name="Brown T."/>
            <person name="Elewa A."/>
            <person name="Iarovenko S."/>
            <person name="Subramanian E."/>
            <person name="Araus A.J."/>
            <person name="Petzold A."/>
            <person name="Susuki M."/>
            <person name="Suzuki K.-i.T."/>
            <person name="Hayashi T."/>
            <person name="Toyoda A."/>
            <person name="Oliveira C."/>
            <person name="Osipova E."/>
            <person name="Leigh N.D."/>
            <person name="Simon A."/>
            <person name="Yun M.H."/>
        </authorList>
    </citation>
    <scope>NUCLEOTIDE SEQUENCE</scope>
    <source>
        <strain evidence="8">20211129_DDA</strain>
        <tissue evidence="8">Liver</tissue>
    </source>
</reference>
<dbReference type="FunFam" id="1.20.120.1750:FF:000036">
    <property type="entry name" value="RBR-type E3 ubiquitin transferase"/>
    <property type="match status" value="1"/>
</dbReference>
<feature type="domain" description="RING-type" evidence="7">
    <location>
        <begin position="16"/>
        <end position="244"/>
    </location>
</feature>
<accession>A0AAV7LNE7</accession>
<proteinExistence type="predicted"/>
<evidence type="ECO:0000256" key="3">
    <source>
        <dbReference type="ARBA" id="ARBA00022737"/>
    </source>
</evidence>
<dbReference type="GO" id="GO:0008270">
    <property type="term" value="F:zinc ion binding"/>
    <property type="evidence" value="ECO:0007669"/>
    <property type="project" value="UniProtKB-KW"/>
</dbReference>
<dbReference type="SUPFAM" id="SSF57850">
    <property type="entry name" value="RING/U-box"/>
    <property type="match status" value="1"/>
</dbReference>
<evidence type="ECO:0000256" key="2">
    <source>
        <dbReference type="ARBA" id="ARBA00022723"/>
    </source>
</evidence>
<name>A0AAV7LNE7_PLEWA</name>
<protein>
    <recommendedName>
        <fullName evidence="7">RING-type domain-containing protein</fullName>
    </recommendedName>
</protein>
<dbReference type="PROSITE" id="PS51873">
    <property type="entry name" value="TRIAD"/>
    <property type="match status" value="1"/>
</dbReference>
<keyword evidence="6" id="KW-0862">Zinc</keyword>
<evidence type="ECO:0000313" key="8">
    <source>
        <dbReference type="EMBL" id="KAJ1090403.1"/>
    </source>
</evidence>
<keyword evidence="3" id="KW-0677">Repeat</keyword>
<organism evidence="8 9">
    <name type="scientific">Pleurodeles waltl</name>
    <name type="common">Iberian ribbed newt</name>
    <dbReference type="NCBI Taxonomy" id="8319"/>
    <lineage>
        <taxon>Eukaryota</taxon>
        <taxon>Metazoa</taxon>
        <taxon>Chordata</taxon>
        <taxon>Craniata</taxon>
        <taxon>Vertebrata</taxon>
        <taxon>Euteleostomi</taxon>
        <taxon>Amphibia</taxon>
        <taxon>Batrachia</taxon>
        <taxon>Caudata</taxon>
        <taxon>Salamandroidea</taxon>
        <taxon>Salamandridae</taxon>
        <taxon>Pleurodelinae</taxon>
        <taxon>Pleurodeles</taxon>
    </lineage>
</organism>
<gene>
    <name evidence="8" type="ORF">NDU88_003535</name>
</gene>
<keyword evidence="9" id="KW-1185">Reference proteome</keyword>
<evidence type="ECO:0000256" key="4">
    <source>
        <dbReference type="ARBA" id="ARBA00022771"/>
    </source>
</evidence>
<dbReference type="InterPro" id="IPR044066">
    <property type="entry name" value="TRIAD_supradom"/>
</dbReference>